<evidence type="ECO:0000259" key="7">
    <source>
        <dbReference type="Pfam" id="PF00149"/>
    </source>
</evidence>
<organism evidence="8 9">
    <name type="scientific">Sparassis crispa</name>
    <dbReference type="NCBI Taxonomy" id="139825"/>
    <lineage>
        <taxon>Eukaryota</taxon>
        <taxon>Fungi</taxon>
        <taxon>Dikarya</taxon>
        <taxon>Basidiomycota</taxon>
        <taxon>Agaricomycotina</taxon>
        <taxon>Agaricomycetes</taxon>
        <taxon>Polyporales</taxon>
        <taxon>Sparassidaceae</taxon>
        <taxon>Sparassis</taxon>
    </lineage>
</organism>
<name>A0A401GGS7_9APHY</name>
<dbReference type="RefSeq" id="XP_027612234.1">
    <property type="nucleotide sequence ID" value="XM_027756433.1"/>
</dbReference>
<keyword evidence="9" id="KW-1185">Reference proteome</keyword>
<dbReference type="Proteomes" id="UP000287166">
    <property type="component" value="Unassembled WGS sequence"/>
</dbReference>
<feature type="domain" description="Calcineurin-like phosphoesterase" evidence="7">
    <location>
        <begin position="652"/>
        <end position="893"/>
    </location>
</feature>
<feature type="region of interest" description="Disordered" evidence="5">
    <location>
        <begin position="424"/>
        <end position="465"/>
    </location>
</feature>
<evidence type="ECO:0000313" key="8">
    <source>
        <dbReference type="EMBL" id="GBE81321.1"/>
    </source>
</evidence>
<evidence type="ECO:0000313" key="9">
    <source>
        <dbReference type="Proteomes" id="UP000287166"/>
    </source>
</evidence>
<comment type="subcellular location">
    <subcellularLocation>
        <location evidence="1">Membrane</location>
        <topology evidence="1">Multi-pass membrane protein</topology>
    </subcellularLocation>
</comment>
<dbReference type="STRING" id="139825.A0A401GGS7"/>
<dbReference type="GO" id="GO:0016020">
    <property type="term" value="C:membrane"/>
    <property type="evidence" value="ECO:0007669"/>
    <property type="project" value="UniProtKB-SubCell"/>
</dbReference>
<dbReference type="Pfam" id="PF00149">
    <property type="entry name" value="Metallophos"/>
    <property type="match status" value="2"/>
</dbReference>
<dbReference type="PANTHER" id="PTHR13315:SF4">
    <property type="entry name" value="METALLOPHOSPHOESTERASE, ISOFORM E"/>
    <property type="match status" value="1"/>
</dbReference>
<keyword evidence="3 6" id="KW-1133">Transmembrane helix</keyword>
<dbReference type="GeneID" id="38778238"/>
<accession>A0A401GGS7</accession>
<dbReference type="PANTHER" id="PTHR13315">
    <property type="entry name" value="METALLO PHOSPHOESTERASE RELATED"/>
    <property type="match status" value="1"/>
</dbReference>
<dbReference type="GO" id="GO:0005783">
    <property type="term" value="C:endoplasmic reticulum"/>
    <property type="evidence" value="ECO:0007669"/>
    <property type="project" value="TreeGrafter"/>
</dbReference>
<feature type="domain" description="Calcineurin-like phosphoesterase" evidence="7">
    <location>
        <begin position="108"/>
        <end position="300"/>
    </location>
</feature>
<dbReference type="GO" id="GO:0016787">
    <property type="term" value="F:hydrolase activity"/>
    <property type="evidence" value="ECO:0007669"/>
    <property type="project" value="InterPro"/>
</dbReference>
<reference evidence="8 9" key="1">
    <citation type="journal article" date="2018" name="Sci. Rep.">
        <title>Genome sequence of the cauliflower mushroom Sparassis crispa (Hanabiratake) and its association with beneficial usage.</title>
        <authorList>
            <person name="Kiyama R."/>
            <person name="Furutani Y."/>
            <person name="Kawaguchi K."/>
            <person name="Nakanishi T."/>
        </authorList>
    </citation>
    <scope>NUCLEOTIDE SEQUENCE [LARGE SCALE GENOMIC DNA]</scope>
</reference>
<dbReference type="Gene3D" id="3.60.21.10">
    <property type="match status" value="2"/>
</dbReference>
<proteinExistence type="predicted"/>
<dbReference type="InterPro" id="IPR029052">
    <property type="entry name" value="Metallo-depent_PP-like"/>
</dbReference>
<comment type="caution">
    <text evidence="8">The sequence shown here is derived from an EMBL/GenBank/DDBJ whole genome shotgun (WGS) entry which is preliminary data.</text>
</comment>
<feature type="transmembrane region" description="Helical" evidence="6">
    <location>
        <begin position="961"/>
        <end position="982"/>
    </location>
</feature>
<sequence>MVYFPRHARRSSLLSRLNAALLRFKLVNWLRLIWLTTVLWDELGIFHLSLAFCKWPDDDLPQKETPTHVLLVSEPQVRYIPASKRTLIARLRNFFYELTLQKNWSSVIRLKPDLVVFLGDMINSVRALKTDTDYESQYRRFMDIFRLPPGVSAYYLPGNNDVGLNIDLADSRQARRQFSTHFGPLNQQVLVHNHTFVLIDASGLVEEDYQRAARNTEYDKWTAINGGPVHFVETLREQQVPWPVLFTHIPLYRPDTAACGLLRERGTIRRGVGPGYQNVLGKKTTNFLLQTIQPSIVFSGDDRDYCEYTHVPSLSAIMGDQRPTDIREVTVKSFSPYPTIRRPGFQLLSLISPPALTSLDPSVSTHSLSDTPCLLPNYIGVYTTHYLPLLLMSTVLLACARLHTFRGPALPIILDPLHSPSLSSPGVSPRSSFPNSATMRDVGQQGGLRTPRTPHMNTSAVHGNDDEGSISTFRACLVDDENPSPIDKDYPPYSPHYMIHNGERAQWTGGADTFPGPFRHDRVYRENDPNVASPALPDAPGRDSWRLLYHTGSFASPPLEAAELRKAMSINAQKAWNHPLGYSHGLMEGHVASTAAMRVTILHPYSLPVESLRIIWVGVIFYFELGTFKNHVSYCPWPDVDSTTSNTRSFTRVLVIADPQILDSRSYPGRNPWLMSLTQLLVDLNMRKSWQAALRLTPDAVIFLGDMMDGGRRAISHDEYEAYYKRFRDIFRTSQVLPTYYVPGNHDVGLGASSAFSESAVERYVTHFGKLNQEIEIGGHSCVLLGAPGFVEEEEERVRSGMGYTQWADARPEGTIAFVHAISTRERRNPRVLFTHVPLARPAGASCGPLRDRGTIRSGRGHGYQNTLSPEASTFLLQSLYPSLVLSGDDHDYCEYAHEIPAENVGSSSPVAVREATVRSFSMAMGVRRPGFQLLSLAPPAFSSSSQRTIADAPCLLPDQLGIYLTIYVPLLLTSLFILLVSNAHRVRTRRRFWTVWDVRDEPPDPDAWLSSATLDGRDDEEEKLITHATLPPPDSAFTQRPTRFSLGAAGLTALLQYVQEGVHRGRAESNAWRNRAGFVHGFVRDVAELAAMPLVIFVVITWWVS</sequence>
<evidence type="ECO:0000256" key="3">
    <source>
        <dbReference type="ARBA" id="ARBA00022989"/>
    </source>
</evidence>
<feature type="compositionally biased region" description="Low complexity" evidence="5">
    <location>
        <begin position="424"/>
        <end position="434"/>
    </location>
</feature>
<dbReference type="OrthoDB" id="5977743at2759"/>
<evidence type="ECO:0000256" key="2">
    <source>
        <dbReference type="ARBA" id="ARBA00022692"/>
    </source>
</evidence>
<dbReference type="GO" id="GO:0006506">
    <property type="term" value="P:GPI anchor biosynthetic process"/>
    <property type="evidence" value="ECO:0007669"/>
    <property type="project" value="InterPro"/>
</dbReference>
<feature type="transmembrane region" description="Helical" evidence="6">
    <location>
        <begin position="1083"/>
        <end position="1105"/>
    </location>
</feature>
<dbReference type="InParanoid" id="A0A401GGS7"/>
<dbReference type="SUPFAM" id="SSF56300">
    <property type="entry name" value="Metallo-dependent phosphatases"/>
    <property type="match status" value="2"/>
</dbReference>
<protein>
    <recommendedName>
        <fullName evidence="7">Calcineurin-like phosphoesterase domain-containing protein</fullName>
    </recommendedName>
</protein>
<gene>
    <name evidence="8" type="ORF">SCP_0310480</name>
</gene>
<evidence type="ECO:0000256" key="4">
    <source>
        <dbReference type="ARBA" id="ARBA00023136"/>
    </source>
</evidence>
<evidence type="ECO:0000256" key="6">
    <source>
        <dbReference type="SAM" id="Phobius"/>
    </source>
</evidence>
<evidence type="ECO:0000256" key="1">
    <source>
        <dbReference type="ARBA" id="ARBA00004141"/>
    </source>
</evidence>
<dbReference type="AlphaFoldDB" id="A0A401GGS7"/>
<dbReference type="InterPro" id="IPR004843">
    <property type="entry name" value="Calcineurin-like_PHP"/>
</dbReference>
<evidence type="ECO:0000256" key="5">
    <source>
        <dbReference type="SAM" id="MobiDB-lite"/>
    </source>
</evidence>
<keyword evidence="2 6" id="KW-0812">Transmembrane</keyword>
<dbReference type="EMBL" id="BFAD01000003">
    <property type="protein sequence ID" value="GBE81321.1"/>
    <property type="molecule type" value="Genomic_DNA"/>
</dbReference>
<dbReference type="InterPro" id="IPR033308">
    <property type="entry name" value="PGAP5/Cdc1/Ted1"/>
</dbReference>
<keyword evidence="4 6" id="KW-0472">Membrane</keyword>